<evidence type="ECO:0000313" key="6">
    <source>
        <dbReference type="Proteomes" id="UP000476934"/>
    </source>
</evidence>
<evidence type="ECO:0000313" key="5">
    <source>
        <dbReference type="EMBL" id="NEY19003.1"/>
    </source>
</evidence>
<sequence>MQENIHEQMVMETRKILKEAFISLMEEKGFEKITIRDLTTSAKLNRGTFYLHYKDKYDLMEQLQAEIIDDVQEIMAQINMIDGIMFHLNQQPYPPIIEFFKYLEKHYRKIKALLSTNGDPIFRNKLKNIFKHIVVEKAFSNSNPMLQEYIPAFASSAFLGLIEHWLEQDMPQPPEEMANFFINLVKFVRPQVTKGFRE</sequence>
<gene>
    <name evidence="5" type="ORF">G4D61_03340</name>
</gene>
<dbReference type="InterPro" id="IPR039532">
    <property type="entry name" value="TetR_C_Firmicutes"/>
</dbReference>
<evidence type="ECO:0000259" key="4">
    <source>
        <dbReference type="PROSITE" id="PS50977"/>
    </source>
</evidence>
<accession>A0A6M0P3G0</accession>
<dbReference type="Pfam" id="PF00440">
    <property type="entry name" value="TetR_N"/>
    <property type="match status" value="1"/>
</dbReference>
<dbReference type="PANTHER" id="PTHR43479:SF7">
    <property type="entry name" value="TETR-FAMILY TRANSCRIPTIONAL REGULATOR"/>
    <property type="match status" value="1"/>
</dbReference>
<comment type="caution">
    <text evidence="5">The sequence shown here is derived from an EMBL/GenBank/DDBJ whole genome shotgun (WGS) entry which is preliminary data.</text>
</comment>
<dbReference type="Pfam" id="PF14278">
    <property type="entry name" value="TetR_C_8"/>
    <property type="match status" value="1"/>
</dbReference>
<feature type="DNA-binding region" description="H-T-H motif" evidence="3">
    <location>
        <begin position="34"/>
        <end position="53"/>
    </location>
</feature>
<protein>
    <submittedName>
        <fullName evidence="5">TetR family transcriptional regulator</fullName>
    </submittedName>
</protein>
<dbReference type="AlphaFoldDB" id="A0A6M0P3G0"/>
<organism evidence="5 6">
    <name type="scientific">Heyndrickxia ginsengihumi</name>
    <dbReference type="NCBI Taxonomy" id="363870"/>
    <lineage>
        <taxon>Bacteria</taxon>
        <taxon>Bacillati</taxon>
        <taxon>Bacillota</taxon>
        <taxon>Bacilli</taxon>
        <taxon>Bacillales</taxon>
        <taxon>Bacillaceae</taxon>
        <taxon>Heyndrickxia</taxon>
    </lineage>
</organism>
<dbReference type="InterPro" id="IPR050624">
    <property type="entry name" value="HTH-type_Tx_Regulator"/>
</dbReference>
<evidence type="ECO:0000256" key="3">
    <source>
        <dbReference type="PROSITE-ProRule" id="PRU00335"/>
    </source>
</evidence>
<dbReference type="PANTHER" id="PTHR43479">
    <property type="entry name" value="ACREF/ENVCD OPERON REPRESSOR-RELATED"/>
    <property type="match status" value="1"/>
</dbReference>
<dbReference type="PROSITE" id="PS50977">
    <property type="entry name" value="HTH_TETR_2"/>
    <property type="match status" value="1"/>
</dbReference>
<dbReference type="Proteomes" id="UP000476934">
    <property type="component" value="Unassembled WGS sequence"/>
</dbReference>
<dbReference type="GO" id="GO:0003677">
    <property type="term" value="F:DNA binding"/>
    <property type="evidence" value="ECO:0007669"/>
    <property type="project" value="UniProtKB-UniRule"/>
</dbReference>
<dbReference type="EMBL" id="JAAIWK010000003">
    <property type="protein sequence ID" value="NEY19003.1"/>
    <property type="molecule type" value="Genomic_DNA"/>
</dbReference>
<evidence type="ECO:0000256" key="2">
    <source>
        <dbReference type="ARBA" id="ARBA00023125"/>
    </source>
</evidence>
<dbReference type="Gene3D" id="1.10.357.10">
    <property type="entry name" value="Tetracycline Repressor, domain 2"/>
    <property type="match status" value="1"/>
</dbReference>
<keyword evidence="2 3" id="KW-0238">DNA-binding</keyword>
<evidence type="ECO:0000256" key="1">
    <source>
        <dbReference type="ARBA" id="ARBA00022491"/>
    </source>
</evidence>
<dbReference type="OrthoDB" id="9810250at2"/>
<reference evidence="5 6" key="2">
    <citation type="submission" date="2020-03" db="EMBL/GenBank/DDBJ databases">
        <title>Bacillus aquiflavi sp. nov., isolated from yellow water of strong flavor Chinese baijiu in Yibin region of China.</title>
        <authorList>
            <person name="Xie J."/>
        </authorList>
    </citation>
    <scope>NUCLEOTIDE SEQUENCE [LARGE SCALE GENOMIC DNA]</scope>
    <source>
        <strain evidence="5 6">Gsoil 114</strain>
    </source>
</reference>
<keyword evidence="1" id="KW-0678">Repressor</keyword>
<dbReference type="SUPFAM" id="SSF46689">
    <property type="entry name" value="Homeodomain-like"/>
    <property type="match status" value="1"/>
</dbReference>
<name>A0A6M0P3G0_9BACI</name>
<dbReference type="InterPro" id="IPR009057">
    <property type="entry name" value="Homeodomain-like_sf"/>
</dbReference>
<reference evidence="5 6" key="1">
    <citation type="submission" date="2020-02" db="EMBL/GenBank/DDBJ databases">
        <authorList>
            <person name="Feng H."/>
        </authorList>
    </citation>
    <scope>NUCLEOTIDE SEQUENCE [LARGE SCALE GENOMIC DNA]</scope>
    <source>
        <strain evidence="5 6">Gsoil 114</strain>
    </source>
</reference>
<dbReference type="InterPro" id="IPR001647">
    <property type="entry name" value="HTH_TetR"/>
</dbReference>
<proteinExistence type="predicted"/>
<feature type="domain" description="HTH tetR-type" evidence="4">
    <location>
        <begin position="11"/>
        <end position="71"/>
    </location>
</feature>
<keyword evidence="6" id="KW-1185">Reference proteome</keyword>
<dbReference type="RefSeq" id="WP_025728963.1">
    <property type="nucleotide sequence ID" value="NZ_JAAIWK010000003.1"/>
</dbReference>